<dbReference type="RefSeq" id="WP_183584747.1">
    <property type="nucleotide sequence ID" value="NZ_JACHXJ010000005.1"/>
</dbReference>
<reference evidence="3 4" key="1">
    <citation type="submission" date="2020-08" db="EMBL/GenBank/DDBJ databases">
        <title>Genomic Encyclopedia of Type Strains, Phase III (KMG-III): the genomes of soil and plant-associated and newly described type strains.</title>
        <authorList>
            <person name="Whitman W."/>
        </authorList>
    </citation>
    <scope>NUCLEOTIDE SEQUENCE [LARGE SCALE GENOMIC DNA]</scope>
    <source>
        <strain evidence="3 4">CECT 5831</strain>
    </source>
</reference>
<dbReference type="EC" id="3.1.2.-" evidence="3"/>
<evidence type="ECO:0000256" key="1">
    <source>
        <dbReference type="ARBA" id="ARBA00005953"/>
    </source>
</evidence>
<dbReference type="InterPro" id="IPR050563">
    <property type="entry name" value="4-hydroxybenzoyl-CoA_TE"/>
</dbReference>
<name>A0A839TZ12_9BACL</name>
<dbReference type="PANTHER" id="PTHR31793:SF27">
    <property type="entry name" value="NOVEL THIOESTERASE SUPERFAMILY DOMAIN AND SAPOSIN A-TYPE DOMAIN CONTAINING PROTEIN (0610012H03RIK)"/>
    <property type="match status" value="1"/>
</dbReference>
<sequence>MTDSFPSHDMEMIVTWGDCDAAGISYYAKAFDWFTNGRMRFMHVYGFPYMETFHGKGISLVCLKADCDYKKMLRPEEPVTVRTSLTALSRSRMTFTYQVLKQDGKLACEGTTSHTYVDDQGLPFNVEKRFPELWKQISSIWSGALTGKSSAQA</sequence>
<organism evidence="3 4">
    <name type="scientific">Paenibacillus rhizosphaerae</name>
    <dbReference type="NCBI Taxonomy" id="297318"/>
    <lineage>
        <taxon>Bacteria</taxon>
        <taxon>Bacillati</taxon>
        <taxon>Bacillota</taxon>
        <taxon>Bacilli</taxon>
        <taxon>Bacillales</taxon>
        <taxon>Paenibacillaceae</taxon>
        <taxon>Paenibacillus</taxon>
    </lineage>
</organism>
<dbReference type="PIRSF" id="PIRSF003230">
    <property type="entry name" value="YbgC"/>
    <property type="match status" value="1"/>
</dbReference>
<evidence type="ECO:0000313" key="4">
    <source>
        <dbReference type="Proteomes" id="UP000517523"/>
    </source>
</evidence>
<dbReference type="SUPFAM" id="SSF54637">
    <property type="entry name" value="Thioesterase/thiol ester dehydrase-isomerase"/>
    <property type="match status" value="1"/>
</dbReference>
<comment type="caution">
    <text evidence="3">The sequence shown here is derived from an EMBL/GenBank/DDBJ whole genome shotgun (WGS) entry which is preliminary data.</text>
</comment>
<keyword evidence="2 3" id="KW-0378">Hydrolase</keyword>
<comment type="similarity">
    <text evidence="1">Belongs to the 4-hydroxybenzoyl-CoA thioesterase family.</text>
</comment>
<dbReference type="EMBL" id="JACHXJ010000005">
    <property type="protein sequence ID" value="MBB3130638.1"/>
    <property type="molecule type" value="Genomic_DNA"/>
</dbReference>
<dbReference type="InterPro" id="IPR006684">
    <property type="entry name" value="YbgC/YbaW"/>
</dbReference>
<dbReference type="GO" id="GO:0047617">
    <property type="term" value="F:fatty acyl-CoA hydrolase activity"/>
    <property type="evidence" value="ECO:0007669"/>
    <property type="project" value="TreeGrafter"/>
</dbReference>
<protein>
    <submittedName>
        <fullName evidence="3">Acyl-CoA thioester hydrolase</fullName>
        <ecNumber evidence="3">3.1.2.-</ecNumber>
    </submittedName>
</protein>
<dbReference type="Proteomes" id="UP000517523">
    <property type="component" value="Unassembled WGS sequence"/>
</dbReference>
<proteinExistence type="inferred from homology"/>
<evidence type="ECO:0000313" key="3">
    <source>
        <dbReference type="EMBL" id="MBB3130638.1"/>
    </source>
</evidence>
<gene>
    <name evidence="3" type="ORF">FHS19_005357</name>
</gene>
<dbReference type="Gene3D" id="3.10.129.10">
    <property type="entry name" value="Hotdog Thioesterase"/>
    <property type="match status" value="1"/>
</dbReference>
<dbReference type="CDD" id="cd00586">
    <property type="entry name" value="4HBT"/>
    <property type="match status" value="1"/>
</dbReference>
<evidence type="ECO:0000256" key="2">
    <source>
        <dbReference type="ARBA" id="ARBA00022801"/>
    </source>
</evidence>
<dbReference type="Pfam" id="PF13279">
    <property type="entry name" value="4HBT_2"/>
    <property type="match status" value="1"/>
</dbReference>
<dbReference type="AlphaFoldDB" id="A0A839TZ12"/>
<dbReference type="InterPro" id="IPR029069">
    <property type="entry name" value="HotDog_dom_sf"/>
</dbReference>
<dbReference type="PANTHER" id="PTHR31793">
    <property type="entry name" value="4-HYDROXYBENZOYL-COA THIOESTERASE FAMILY MEMBER"/>
    <property type="match status" value="1"/>
</dbReference>
<accession>A0A839TZ12</accession>